<dbReference type="PANTHER" id="PTHR23416:SF78">
    <property type="entry name" value="LIPOPOLYSACCHARIDE BIOSYNTHESIS O-ACETYL TRANSFERASE WBBJ-RELATED"/>
    <property type="match status" value="1"/>
</dbReference>
<dbReference type="Proteomes" id="UP000545606">
    <property type="component" value="Unassembled WGS sequence"/>
</dbReference>
<comment type="caution">
    <text evidence="1">The sequence shown here is derived from an EMBL/GenBank/DDBJ whole genome shotgun (WGS) entry which is preliminary data.</text>
</comment>
<sequence length="201" mass="21455">MANISIFGSGNEIHSKTDIDDQPNLSIQTKGNNNKIVIGHGCELNGLTIQIESSGNILSIGNSCRIKGRFIMKVTDKNQISIGNNCTMGGANLICGEGSSIFIGTDCMLSWGIEIRSTDSHAIFQSSDGKRINPAADIRVENHVWIGAHCTILKGSHIGSDCVVGIHSLVCNSFPDGGQIIAGIPARSIRQGINWDRRLLG</sequence>
<dbReference type="GO" id="GO:0016746">
    <property type="term" value="F:acyltransferase activity"/>
    <property type="evidence" value="ECO:0007669"/>
    <property type="project" value="UniProtKB-KW"/>
</dbReference>
<name>A0A838Y284_9NEIS</name>
<dbReference type="RefSeq" id="WP_181834688.1">
    <property type="nucleotide sequence ID" value="NZ_JACERN010000010.1"/>
</dbReference>
<dbReference type="InterPro" id="IPR051159">
    <property type="entry name" value="Hexapeptide_acetyltransf"/>
</dbReference>
<dbReference type="Gene3D" id="2.160.10.10">
    <property type="entry name" value="Hexapeptide repeat proteins"/>
    <property type="match status" value="1"/>
</dbReference>
<proteinExistence type="predicted"/>
<evidence type="ECO:0000313" key="1">
    <source>
        <dbReference type="EMBL" id="MBA4707392.1"/>
    </source>
</evidence>
<accession>A0A838Y284</accession>
<dbReference type="CDD" id="cd04647">
    <property type="entry name" value="LbH_MAT_like"/>
    <property type="match status" value="1"/>
</dbReference>
<keyword evidence="2" id="KW-1185">Reference proteome</keyword>
<evidence type="ECO:0000313" key="2">
    <source>
        <dbReference type="Proteomes" id="UP000545606"/>
    </source>
</evidence>
<gene>
    <name evidence="1" type="ORF">H2Z84_03160</name>
</gene>
<keyword evidence="1" id="KW-0808">Transferase</keyword>
<dbReference type="PANTHER" id="PTHR23416">
    <property type="entry name" value="SIALIC ACID SYNTHASE-RELATED"/>
    <property type="match status" value="1"/>
</dbReference>
<protein>
    <submittedName>
        <fullName evidence="1">Acyltransferase</fullName>
    </submittedName>
</protein>
<organism evidence="1 2">
    <name type="scientific">Aquitalea aquatica</name>
    <dbReference type="NCBI Taxonomy" id="3044273"/>
    <lineage>
        <taxon>Bacteria</taxon>
        <taxon>Pseudomonadati</taxon>
        <taxon>Pseudomonadota</taxon>
        <taxon>Betaproteobacteria</taxon>
        <taxon>Neisseriales</taxon>
        <taxon>Chromobacteriaceae</taxon>
        <taxon>Aquitalea</taxon>
    </lineage>
</organism>
<dbReference type="AlphaFoldDB" id="A0A838Y284"/>
<reference evidence="1 2" key="1">
    <citation type="submission" date="2020-07" db="EMBL/GenBank/DDBJ databases">
        <title>Draft genome sequence of violacein-producing bacteria and related species.</title>
        <authorList>
            <person name="Wilson H.S."/>
            <person name="De Leon M.E."/>
        </authorList>
    </citation>
    <scope>NUCLEOTIDE SEQUENCE [LARGE SCALE GENOMIC DNA]</scope>
    <source>
        <strain evidence="1 2">HSC-21Su07</strain>
    </source>
</reference>
<dbReference type="SUPFAM" id="SSF51161">
    <property type="entry name" value="Trimeric LpxA-like enzymes"/>
    <property type="match status" value="1"/>
</dbReference>
<dbReference type="EMBL" id="JACERN010000010">
    <property type="protein sequence ID" value="MBA4707392.1"/>
    <property type="molecule type" value="Genomic_DNA"/>
</dbReference>
<keyword evidence="1" id="KW-0012">Acyltransferase</keyword>
<dbReference type="InterPro" id="IPR011004">
    <property type="entry name" value="Trimer_LpxA-like_sf"/>
</dbReference>